<evidence type="ECO:0000256" key="1">
    <source>
        <dbReference type="SAM" id="MobiDB-lite"/>
    </source>
</evidence>
<evidence type="ECO:0000313" key="4">
    <source>
        <dbReference type="Proteomes" id="UP000218231"/>
    </source>
</evidence>
<dbReference type="EMBL" id="LIAE01007191">
    <property type="protein sequence ID" value="PAV81232.1"/>
    <property type="molecule type" value="Genomic_DNA"/>
</dbReference>
<protein>
    <recommendedName>
        <fullName evidence="2">F-box domain-containing protein</fullName>
    </recommendedName>
</protein>
<dbReference type="Proteomes" id="UP000218231">
    <property type="component" value="Unassembled WGS sequence"/>
</dbReference>
<dbReference type="OrthoDB" id="45365at2759"/>
<sequence length="389" mass="45963">MMLSNLPAEIIMKCCNFLPYDDVHQLAWTNRRTMQIVRRNLPMSLLPTIDLSSLSIYPISHKINTYLASIEFRFDQSYDSVAVMICVRNRKERKEFEEVDLKNMRLFNKYCRYRRSLELKAETAETFEYYTVSRHSCSNSNKEIIPLIELHWFLARTKVNRLYLNRCDRRNLWNIVDAIDSIRPDIRHVSVECGKHLQFELDDISKIEKSNFFDSDASYIAVKSCPFVVETLTIEKFRETTRWSIGYLDEKQISKLPQAVVRYISVDKGHINLREFLQNFLRSIPKTEQYYFAALHNKNGAWNWNSIREALDELEKDQITYSEKSNDSDANPQNSSKTYTIKTPNNNWKIDIEVENNPDEDIEISPKFEMTINSFTPPEEEEAQQQQPE</sequence>
<proteinExistence type="predicted"/>
<reference evidence="3 4" key="1">
    <citation type="journal article" date="2017" name="Curr. Biol.">
        <title>Genome architecture and evolution of a unichromosomal asexual nematode.</title>
        <authorList>
            <person name="Fradin H."/>
            <person name="Zegar C."/>
            <person name="Gutwein M."/>
            <person name="Lucas J."/>
            <person name="Kovtun M."/>
            <person name="Corcoran D."/>
            <person name="Baugh L.R."/>
            <person name="Kiontke K."/>
            <person name="Gunsalus K."/>
            <person name="Fitch D.H."/>
            <person name="Piano F."/>
        </authorList>
    </citation>
    <scope>NUCLEOTIDE SEQUENCE [LARGE SCALE GENOMIC DNA]</scope>
    <source>
        <strain evidence="3">PF1309</strain>
    </source>
</reference>
<dbReference type="PROSITE" id="PS50181">
    <property type="entry name" value="FBOX"/>
    <property type="match status" value="1"/>
</dbReference>
<comment type="caution">
    <text evidence="3">The sequence shown here is derived from an EMBL/GenBank/DDBJ whole genome shotgun (WGS) entry which is preliminary data.</text>
</comment>
<name>A0A2A2L4W8_9BILA</name>
<organism evidence="3 4">
    <name type="scientific">Diploscapter pachys</name>
    <dbReference type="NCBI Taxonomy" id="2018661"/>
    <lineage>
        <taxon>Eukaryota</taxon>
        <taxon>Metazoa</taxon>
        <taxon>Ecdysozoa</taxon>
        <taxon>Nematoda</taxon>
        <taxon>Chromadorea</taxon>
        <taxon>Rhabditida</taxon>
        <taxon>Rhabditina</taxon>
        <taxon>Rhabditomorpha</taxon>
        <taxon>Rhabditoidea</taxon>
        <taxon>Rhabditidae</taxon>
        <taxon>Diploscapter</taxon>
    </lineage>
</organism>
<feature type="region of interest" description="Disordered" evidence="1">
    <location>
        <begin position="322"/>
        <end position="342"/>
    </location>
</feature>
<gene>
    <name evidence="3" type="ORF">WR25_21724</name>
</gene>
<evidence type="ECO:0000259" key="2">
    <source>
        <dbReference type="PROSITE" id="PS50181"/>
    </source>
</evidence>
<feature type="domain" description="F-box" evidence="2">
    <location>
        <begin position="1"/>
        <end position="46"/>
    </location>
</feature>
<evidence type="ECO:0000313" key="3">
    <source>
        <dbReference type="EMBL" id="PAV81232.1"/>
    </source>
</evidence>
<dbReference type="InterPro" id="IPR001810">
    <property type="entry name" value="F-box_dom"/>
</dbReference>
<accession>A0A2A2L4W8</accession>
<keyword evidence="4" id="KW-1185">Reference proteome</keyword>
<dbReference type="AlphaFoldDB" id="A0A2A2L4W8"/>